<evidence type="ECO:0000259" key="2">
    <source>
        <dbReference type="Pfam" id="PF14332"/>
    </source>
</evidence>
<dbReference type="Proteomes" id="UP000648239">
    <property type="component" value="Unassembled WGS sequence"/>
</dbReference>
<accession>A0A8J6XX78</accession>
<feature type="domain" description="PatA-like N-terminal" evidence="2">
    <location>
        <begin position="15"/>
        <end position="166"/>
    </location>
</feature>
<dbReference type="Pfam" id="PF14332">
    <property type="entry name" value="DUF4388"/>
    <property type="match status" value="2"/>
</dbReference>
<comment type="caution">
    <text evidence="3">The sequence shown here is derived from an EMBL/GenBank/DDBJ whole genome shotgun (WGS) entry which is preliminary data.</text>
</comment>
<organism evidence="3 4">
    <name type="scientific">Candidatus Polarisedimenticola svalbardensis</name>
    <dbReference type="NCBI Taxonomy" id="2886004"/>
    <lineage>
        <taxon>Bacteria</taxon>
        <taxon>Pseudomonadati</taxon>
        <taxon>Acidobacteriota</taxon>
        <taxon>Candidatus Polarisedimenticolia</taxon>
        <taxon>Candidatus Polarisedimenticolales</taxon>
        <taxon>Candidatus Polarisedimenticolaceae</taxon>
        <taxon>Candidatus Polarisedimenticola</taxon>
    </lineage>
</organism>
<sequence>MQESSNREASPGLSAGRLEGISVPDLLWAFSLREKTGTLMVTRNGIKKTVYFQDGRVVFASSSDPDDRLGELLLREKMITLANLEEVLTRLNTGKRIGALLVDAGYLEPDELVNGVLLQVRNIITDLFMWETGEYQFEEGPLETVEVITLGTHTGDIILQGVRRLRSFTMIRRGVGPSRAWYRLSGNHQDVLDSLNMSEGERMLVAELKGDGASVEGLCRQVFLSNFEIYQALWAFKVLGVVHEVEHLGGEFSDAVIEGRFGKETVSPLLARLCHNEDTGVLQLVRGSMERTIHIMEGRCVFATSNSPDDGLMAYLLRRGVISLKDREETARRLLSNKRVGTILLEMGVIDEHDLQSVVREHLLEIIYDCLNWDRGDFSFMSGSLPTMEEITLDEPVEELVARGMERIGSWSRIREGLGGLDLILQLTPGFLEILDRMTIGPEEWEVISALKEPASAMEICSRVKLGDFRICQILWTLRILSAITPAPENEVAEEPPVYEDEEAEVVPVTVADESGDLQDNELYGYADAMAEAEAQVTDDLAEALEVSTPPAEEIQVVPEAEEPYNEDDPLDGYDEDREPFDAGRTVAISRDLVEAAITAASPEAETFEADAIEPEYEPEPEPEPEPLLEPEGDPEFESWEETDEEVDAEDLEDTLRLSREQVDEALDSGDPGSWEPPVDLDRQISVFNAGQRVVFRTIRAEVGAGAANFVRSCCGDQGAEIAGLFRHAELQTDGTWEVDGLRRAVVENRISDPSARYRGLLDLEMEMLKLHIGEARIASLQEQVDALLQVER</sequence>
<gene>
    <name evidence="3" type="ORF">IFK94_14375</name>
</gene>
<evidence type="ECO:0000256" key="1">
    <source>
        <dbReference type="SAM" id="MobiDB-lite"/>
    </source>
</evidence>
<feature type="compositionally biased region" description="Acidic residues" evidence="1">
    <location>
        <begin position="606"/>
        <end position="653"/>
    </location>
</feature>
<reference evidence="3 4" key="1">
    <citation type="submission" date="2020-08" db="EMBL/GenBank/DDBJ databases">
        <title>Acidobacteriota in marine sediments use diverse sulfur dissimilation pathways.</title>
        <authorList>
            <person name="Wasmund K."/>
        </authorList>
    </citation>
    <scope>NUCLEOTIDE SEQUENCE [LARGE SCALE GENOMIC DNA]</scope>
    <source>
        <strain evidence="3">MAG AM4</strain>
    </source>
</reference>
<feature type="region of interest" description="Disordered" evidence="1">
    <location>
        <begin position="605"/>
        <end position="653"/>
    </location>
</feature>
<dbReference type="AlphaFoldDB" id="A0A8J6XX78"/>
<dbReference type="PANTHER" id="PTHR36304:SF4">
    <property type="entry name" value="DUF4388 DOMAIN-CONTAINING PROTEIN"/>
    <property type="match status" value="1"/>
</dbReference>
<evidence type="ECO:0000313" key="4">
    <source>
        <dbReference type="Proteomes" id="UP000648239"/>
    </source>
</evidence>
<dbReference type="EMBL" id="JACXWD010000074">
    <property type="protein sequence ID" value="MBD3869303.1"/>
    <property type="molecule type" value="Genomic_DNA"/>
</dbReference>
<dbReference type="PANTHER" id="PTHR36304">
    <property type="entry name" value="DOMAIN GTPASE-ACTIVATING PROTEIN, PUTATIVE-RELATED-RELATED"/>
    <property type="match status" value="1"/>
</dbReference>
<name>A0A8J6XX78_9BACT</name>
<protein>
    <submittedName>
        <fullName evidence="3">DUF4388 domain-containing protein</fullName>
    </submittedName>
</protein>
<feature type="domain" description="PatA-like N-terminal" evidence="2">
    <location>
        <begin position="261"/>
        <end position="411"/>
    </location>
</feature>
<proteinExistence type="predicted"/>
<dbReference type="InterPro" id="IPR025497">
    <property type="entry name" value="PatA-like_N"/>
</dbReference>
<evidence type="ECO:0000313" key="3">
    <source>
        <dbReference type="EMBL" id="MBD3869303.1"/>
    </source>
</evidence>